<dbReference type="InterPro" id="IPR000276">
    <property type="entry name" value="GPCR_Rhodpsn"/>
</dbReference>
<gene>
    <name evidence="12" type="ORF">PEVE_00020517</name>
</gene>
<keyword evidence="9" id="KW-0807">Transducer</keyword>
<evidence type="ECO:0000256" key="4">
    <source>
        <dbReference type="ARBA" id="ARBA00022989"/>
    </source>
</evidence>
<name>A0ABN8M7L9_9CNID</name>
<evidence type="ECO:0000313" key="13">
    <source>
        <dbReference type="Proteomes" id="UP001159427"/>
    </source>
</evidence>
<organism evidence="12 13">
    <name type="scientific">Porites evermanni</name>
    <dbReference type="NCBI Taxonomy" id="104178"/>
    <lineage>
        <taxon>Eukaryota</taxon>
        <taxon>Metazoa</taxon>
        <taxon>Cnidaria</taxon>
        <taxon>Anthozoa</taxon>
        <taxon>Hexacorallia</taxon>
        <taxon>Scleractinia</taxon>
        <taxon>Fungiina</taxon>
        <taxon>Poritidae</taxon>
        <taxon>Porites</taxon>
    </lineage>
</organism>
<feature type="transmembrane region" description="Helical" evidence="10">
    <location>
        <begin position="59"/>
        <end position="79"/>
    </location>
</feature>
<evidence type="ECO:0000313" key="12">
    <source>
        <dbReference type="EMBL" id="CAH3023792.1"/>
    </source>
</evidence>
<comment type="subcellular location">
    <subcellularLocation>
        <location evidence="1">Cell membrane</location>
        <topology evidence="1">Multi-pass membrane protein</topology>
    </subcellularLocation>
</comment>
<feature type="transmembrane region" description="Helical" evidence="10">
    <location>
        <begin position="99"/>
        <end position="118"/>
    </location>
</feature>
<dbReference type="PRINTS" id="PR00237">
    <property type="entry name" value="GPCRRHODOPSN"/>
</dbReference>
<evidence type="ECO:0000256" key="9">
    <source>
        <dbReference type="ARBA" id="ARBA00023224"/>
    </source>
</evidence>
<reference evidence="12 13" key="1">
    <citation type="submission" date="2022-05" db="EMBL/GenBank/DDBJ databases">
        <authorList>
            <consortium name="Genoscope - CEA"/>
            <person name="William W."/>
        </authorList>
    </citation>
    <scope>NUCLEOTIDE SEQUENCE [LARGE SCALE GENOMIC DNA]</scope>
</reference>
<dbReference type="EMBL" id="CALNXI010000275">
    <property type="protein sequence ID" value="CAH3023792.1"/>
    <property type="molecule type" value="Genomic_DNA"/>
</dbReference>
<evidence type="ECO:0000256" key="7">
    <source>
        <dbReference type="ARBA" id="ARBA00023170"/>
    </source>
</evidence>
<dbReference type="InterPro" id="IPR019430">
    <property type="entry name" value="7TM_GPCR_serpentine_rcpt_Srx"/>
</dbReference>
<feature type="domain" description="G-protein coupled receptors family 1 profile" evidence="11">
    <location>
        <begin position="41"/>
        <end position="269"/>
    </location>
</feature>
<keyword evidence="6 10" id="KW-0472">Membrane</keyword>
<feature type="transmembrane region" description="Helical" evidence="10">
    <location>
        <begin position="216"/>
        <end position="239"/>
    </location>
</feature>
<sequence length="300" mass="33333">MSNSPAIATNDTSFDHYGLTEGEVIGLTVASSAISSIGTVSNLLLTLAVLSTKQLRESFTAVLLISLSVCDALICSVYVPMYIWDIHHAASTTFENARGVMGFCLFLASLNGELIVFLERFIYIRFPYHYTNWMCKKYIAAATFCTQWFIAVALTLPLAFTRTPWYSIFYVAVLMAAIVSLHLYIYCFARQESQKIARQYPAGSQRQRMPLLSKSATTVAMAVLATVSCWAPIVILPAIVPPSSPSFKRSVKIAASFTSLSAAVHPFIFCWKLQYFRNALVNCLRKLVNALRSASHLTFR</sequence>
<dbReference type="PROSITE" id="PS50262">
    <property type="entry name" value="G_PROTEIN_RECEP_F1_2"/>
    <property type="match status" value="1"/>
</dbReference>
<evidence type="ECO:0000259" key="11">
    <source>
        <dbReference type="PROSITE" id="PS50262"/>
    </source>
</evidence>
<comment type="caution">
    <text evidence="12">The sequence shown here is derived from an EMBL/GenBank/DDBJ whole genome shotgun (WGS) entry which is preliminary data.</text>
</comment>
<dbReference type="PANTHER" id="PTHR24246:SF27">
    <property type="entry name" value="ADENOSINE RECEPTOR, ISOFORM A"/>
    <property type="match status" value="1"/>
</dbReference>
<protein>
    <recommendedName>
        <fullName evidence="11">G-protein coupled receptors family 1 profile domain-containing protein</fullName>
    </recommendedName>
</protein>
<evidence type="ECO:0000256" key="2">
    <source>
        <dbReference type="ARBA" id="ARBA00022475"/>
    </source>
</evidence>
<keyword evidence="3 10" id="KW-0812">Transmembrane</keyword>
<evidence type="ECO:0000256" key="3">
    <source>
        <dbReference type="ARBA" id="ARBA00022692"/>
    </source>
</evidence>
<evidence type="ECO:0000256" key="8">
    <source>
        <dbReference type="ARBA" id="ARBA00023180"/>
    </source>
</evidence>
<accession>A0ABN8M7L9</accession>
<dbReference type="SUPFAM" id="SSF81321">
    <property type="entry name" value="Family A G protein-coupled receptor-like"/>
    <property type="match status" value="1"/>
</dbReference>
<dbReference type="Proteomes" id="UP001159427">
    <property type="component" value="Unassembled WGS sequence"/>
</dbReference>
<dbReference type="InterPro" id="IPR017452">
    <property type="entry name" value="GPCR_Rhodpsn_7TM"/>
</dbReference>
<proteinExistence type="predicted"/>
<evidence type="ECO:0000256" key="1">
    <source>
        <dbReference type="ARBA" id="ARBA00004651"/>
    </source>
</evidence>
<dbReference type="PANTHER" id="PTHR24246">
    <property type="entry name" value="OLFACTORY RECEPTOR AND ADENOSINE RECEPTOR"/>
    <property type="match status" value="1"/>
</dbReference>
<keyword evidence="13" id="KW-1185">Reference proteome</keyword>
<feature type="transmembrane region" description="Helical" evidence="10">
    <location>
        <begin position="166"/>
        <end position="189"/>
    </location>
</feature>
<keyword evidence="5" id="KW-0297">G-protein coupled receptor</keyword>
<keyword evidence="8" id="KW-0325">Glycoprotein</keyword>
<keyword evidence="4 10" id="KW-1133">Transmembrane helix</keyword>
<feature type="transmembrane region" description="Helical" evidence="10">
    <location>
        <begin position="138"/>
        <end position="160"/>
    </location>
</feature>
<keyword evidence="7" id="KW-0675">Receptor</keyword>
<feature type="transmembrane region" description="Helical" evidence="10">
    <location>
        <begin position="251"/>
        <end position="271"/>
    </location>
</feature>
<evidence type="ECO:0000256" key="10">
    <source>
        <dbReference type="SAM" id="Phobius"/>
    </source>
</evidence>
<evidence type="ECO:0000256" key="6">
    <source>
        <dbReference type="ARBA" id="ARBA00023136"/>
    </source>
</evidence>
<feature type="transmembrane region" description="Helical" evidence="10">
    <location>
        <begin position="24"/>
        <end position="47"/>
    </location>
</feature>
<evidence type="ECO:0000256" key="5">
    <source>
        <dbReference type="ARBA" id="ARBA00023040"/>
    </source>
</evidence>
<dbReference type="CDD" id="cd00637">
    <property type="entry name" value="7tm_classA_rhodopsin-like"/>
    <property type="match status" value="1"/>
</dbReference>
<keyword evidence="2" id="KW-1003">Cell membrane</keyword>
<dbReference type="Pfam" id="PF10328">
    <property type="entry name" value="7TM_GPCR_Srx"/>
    <property type="match status" value="1"/>
</dbReference>
<dbReference type="Gene3D" id="1.20.1070.10">
    <property type="entry name" value="Rhodopsin 7-helix transmembrane proteins"/>
    <property type="match status" value="1"/>
</dbReference>